<protein>
    <submittedName>
        <fullName evidence="1">Uncharacterized protein</fullName>
    </submittedName>
</protein>
<dbReference type="EMBL" id="JACHJG010000008">
    <property type="protein sequence ID" value="MBB4888093.1"/>
    <property type="molecule type" value="Genomic_DNA"/>
</dbReference>
<dbReference type="Proteomes" id="UP000556436">
    <property type="component" value="Unassembled WGS sequence"/>
</dbReference>
<name>A0A7W7PGC8_STRNE</name>
<gene>
    <name evidence="1" type="ORF">FHS38_004161</name>
</gene>
<keyword evidence="2" id="KW-1185">Reference proteome</keyword>
<evidence type="ECO:0000313" key="2">
    <source>
        <dbReference type="Proteomes" id="UP000556436"/>
    </source>
</evidence>
<comment type="caution">
    <text evidence="1">The sequence shown here is derived from an EMBL/GenBank/DDBJ whole genome shotgun (WGS) entry which is preliminary data.</text>
</comment>
<accession>A0A7W7PGC8</accession>
<evidence type="ECO:0000313" key="1">
    <source>
        <dbReference type="EMBL" id="MBB4888093.1"/>
    </source>
</evidence>
<sequence length="196" mass="20339">MEKREADLLTLLRELDGPERLEWPRRYNHTKTAALFSGLVARLEDDFTAHCTAEKDSQDSSEYGRAAIPAKATMCGTPIVVCVSKFGSLALVCAKNPGAFFSTQDAQAELDSADLTKVNRALVDLGYTVAPEELLASDYNGPASCLSTFSGPAGGTVSSAPSKGAAACAGAAVPATRAAVAMVAAVNAAICFMMGL</sequence>
<proteinExistence type="predicted"/>
<organism evidence="1 2">
    <name type="scientific">Streptomyces netropsis</name>
    <name type="common">Streptoverticillium netropsis</name>
    <dbReference type="NCBI Taxonomy" id="55404"/>
    <lineage>
        <taxon>Bacteria</taxon>
        <taxon>Bacillati</taxon>
        <taxon>Actinomycetota</taxon>
        <taxon>Actinomycetes</taxon>
        <taxon>Kitasatosporales</taxon>
        <taxon>Streptomycetaceae</taxon>
        <taxon>Streptomyces</taxon>
    </lineage>
</organism>
<dbReference type="RefSeq" id="WP_229822633.1">
    <property type="nucleotide sequence ID" value="NZ_BMRW01000008.1"/>
</dbReference>
<reference evidence="1 2" key="1">
    <citation type="submission" date="2020-08" db="EMBL/GenBank/DDBJ databases">
        <title>Genomic Encyclopedia of Type Strains, Phase III (KMG-III): the genomes of soil and plant-associated and newly described type strains.</title>
        <authorList>
            <person name="Whitman W."/>
        </authorList>
    </citation>
    <scope>NUCLEOTIDE SEQUENCE [LARGE SCALE GENOMIC DNA]</scope>
    <source>
        <strain evidence="1 2">CECT 3265</strain>
    </source>
</reference>
<dbReference type="AlphaFoldDB" id="A0A7W7PGC8"/>